<dbReference type="SUPFAM" id="SSF47336">
    <property type="entry name" value="ACP-like"/>
    <property type="match status" value="1"/>
</dbReference>
<name>A0A1G7TS03_9ACTN</name>
<dbReference type="Gene3D" id="1.10.1200.10">
    <property type="entry name" value="ACP-like"/>
    <property type="match status" value="1"/>
</dbReference>
<protein>
    <recommendedName>
        <fullName evidence="1">Carrier domain-containing protein</fullName>
    </recommendedName>
</protein>
<proteinExistence type="predicted"/>
<accession>A0A1G7TS03</accession>
<sequence>MTDDTALGALLRDCGLLTTDSFDDDTELVLDSLTLVWLAHLLEEQHGIAVSVEDENGLASCASVRDLRRFLAEAAEGTHTSAEILHGS</sequence>
<evidence type="ECO:0000313" key="2">
    <source>
        <dbReference type="EMBL" id="SDG38061.1"/>
    </source>
</evidence>
<dbReference type="InterPro" id="IPR009081">
    <property type="entry name" value="PP-bd_ACP"/>
</dbReference>
<evidence type="ECO:0000313" key="3">
    <source>
        <dbReference type="Proteomes" id="UP000198614"/>
    </source>
</evidence>
<dbReference type="PROSITE" id="PS50075">
    <property type="entry name" value="CARRIER"/>
    <property type="match status" value="1"/>
</dbReference>
<dbReference type="EMBL" id="FNAX01000018">
    <property type="protein sequence ID" value="SDG38061.1"/>
    <property type="molecule type" value="Genomic_DNA"/>
</dbReference>
<dbReference type="Proteomes" id="UP000198614">
    <property type="component" value="Unassembled WGS sequence"/>
</dbReference>
<gene>
    <name evidence="2" type="ORF">SAMN05216260_118137</name>
</gene>
<dbReference type="OrthoDB" id="4241482at2"/>
<dbReference type="AlphaFoldDB" id="A0A1G7TS03"/>
<reference evidence="2 3" key="1">
    <citation type="submission" date="2016-10" db="EMBL/GenBank/DDBJ databases">
        <authorList>
            <person name="de Groot N.N."/>
        </authorList>
    </citation>
    <scope>NUCLEOTIDE SEQUENCE [LARGE SCALE GENOMIC DNA]</scope>
    <source>
        <strain evidence="2 3">CGMCC 4.1859</strain>
    </source>
</reference>
<dbReference type="InterPro" id="IPR036736">
    <property type="entry name" value="ACP-like_sf"/>
</dbReference>
<organism evidence="2 3">
    <name type="scientific">Streptomyces griseoaurantiacus</name>
    <dbReference type="NCBI Taxonomy" id="68213"/>
    <lineage>
        <taxon>Bacteria</taxon>
        <taxon>Bacillati</taxon>
        <taxon>Actinomycetota</taxon>
        <taxon>Actinomycetes</taxon>
        <taxon>Kitasatosporales</taxon>
        <taxon>Streptomycetaceae</taxon>
        <taxon>Streptomyces</taxon>
        <taxon>Streptomyces aurantiacus group</taxon>
    </lineage>
</organism>
<feature type="domain" description="Carrier" evidence="1">
    <location>
        <begin position="1"/>
        <end position="75"/>
    </location>
</feature>
<evidence type="ECO:0000259" key="1">
    <source>
        <dbReference type="PROSITE" id="PS50075"/>
    </source>
</evidence>